<dbReference type="RefSeq" id="WP_143088638.1">
    <property type="nucleotide sequence ID" value="NZ_FONN01000019.1"/>
</dbReference>
<accession>A0A1I2GYY6</accession>
<reference evidence="2" key="1">
    <citation type="submission" date="2016-10" db="EMBL/GenBank/DDBJ databases">
        <authorList>
            <person name="Varghese N."/>
            <person name="Submissions S."/>
        </authorList>
    </citation>
    <scope>NUCLEOTIDE SEQUENCE [LARGE SCALE GENOMIC DNA]</scope>
    <source>
        <strain evidence="2">CGMCC 1.10223</strain>
    </source>
</reference>
<dbReference type="Proteomes" id="UP000183410">
    <property type="component" value="Unassembled WGS sequence"/>
</dbReference>
<gene>
    <name evidence="1" type="ORF">SAMN04487969_11921</name>
</gene>
<proteinExistence type="predicted"/>
<keyword evidence="2" id="KW-1185">Reference proteome</keyword>
<name>A0A1I2GYY6_9BACL</name>
<organism evidence="1 2">
    <name type="scientific">Paenibacillus algorifonticola</name>
    <dbReference type="NCBI Taxonomy" id="684063"/>
    <lineage>
        <taxon>Bacteria</taxon>
        <taxon>Bacillati</taxon>
        <taxon>Bacillota</taxon>
        <taxon>Bacilli</taxon>
        <taxon>Bacillales</taxon>
        <taxon>Paenibacillaceae</taxon>
        <taxon>Paenibacillus</taxon>
    </lineage>
</organism>
<protein>
    <submittedName>
        <fullName evidence="1">Uncharacterized protein</fullName>
    </submittedName>
</protein>
<dbReference type="OrthoDB" id="2666743at2"/>
<dbReference type="AlphaFoldDB" id="A0A1I2GYY6"/>
<evidence type="ECO:0000313" key="1">
    <source>
        <dbReference type="EMBL" id="SFF22478.1"/>
    </source>
</evidence>
<evidence type="ECO:0000313" key="2">
    <source>
        <dbReference type="Proteomes" id="UP000183410"/>
    </source>
</evidence>
<dbReference type="EMBL" id="FONN01000019">
    <property type="protein sequence ID" value="SFF22478.1"/>
    <property type="molecule type" value="Genomic_DNA"/>
</dbReference>
<sequence>MRKQLQQLQRRVDELDVMLTATVVHPEWFNADVLPAAQDWVEGEIAAVEAEQLELIKRGEENENSRLGGRLIFRGETLVLSSVY</sequence>